<dbReference type="PANTHER" id="PTHR22926">
    <property type="entry name" value="PHOSPHO-N-ACETYLMURAMOYL-PENTAPEPTIDE-TRANSFERASE"/>
    <property type="match status" value="1"/>
</dbReference>
<evidence type="ECO:0000256" key="6">
    <source>
        <dbReference type="ARBA" id="ARBA00023136"/>
    </source>
</evidence>
<comment type="similarity">
    <text evidence="2 7">Belongs to the glycosyltransferase 4 family. MraY subfamily.</text>
</comment>
<feature type="transmembrane region" description="Helical" evidence="7">
    <location>
        <begin position="74"/>
        <end position="91"/>
    </location>
</feature>
<evidence type="ECO:0000256" key="4">
    <source>
        <dbReference type="ARBA" id="ARBA00022692"/>
    </source>
</evidence>
<comment type="function">
    <text evidence="7">Catalyzes the initial step of the lipid cycle reactions in the biosynthesis of the cell wall peptidoglycan: transfers peptidoglycan precursor phospho-MurNAc-pentapeptide from UDP-MurNAc-pentapeptide onto the lipid carrier undecaprenyl phosphate, yielding undecaprenyl-pyrophosphoryl-MurNAc-pentapeptide, known as lipid I.</text>
</comment>
<keyword evidence="7" id="KW-0961">Cell wall biogenesis/degradation</keyword>
<comment type="catalytic activity">
    <reaction evidence="7">
        <text>UDP-N-acetyl-alpha-D-muramoyl-L-alanyl-gamma-D-glutamyl-meso-2,6-diaminopimeloyl-D-alanyl-D-alanine + di-trans,octa-cis-undecaprenyl phosphate = di-trans,octa-cis-undecaprenyl diphospho-N-acetyl-alpha-D-muramoyl-L-alanyl-D-glutamyl-meso-2,6-diaminopimeloyl-D-alanyl-D-alanine + UMP</text>
        <dbReference type="Rhea" id="RHEA:28386"/>
        <dbReference type="ChEBI" id="CHEBI:57865"/>
        <dbReference type="ChEBI" id="CHEBI:60392"/>
        <dbReference type="ChEBI" id="CHEBI:61386"/>
        <dbReference type="ChEBI" id="CHEBI:61387"/>
        <dbReference type="EC" id="2.7.8.13"/>
    </reaction>
</comment>
<dbReference type="Pfam" id="PF10555">
    <property type="entry name" value="MraY_sig1"/>
    <property type="match status" value="1"/>
</dbReference>
<dbReference type="Pfam" id="PF00953">
    <property type="entry name" value="Glycos_transf_4"/>
    <property type="match status" value="1"/>
</dbReference>
<gene>
    <name evidence="7 10" type="primary">mraY</name>
    <name evidence="10" type="ORF">K8G79_11370</name>
</gene>
<feature type="transmembrane region" description="Helical" evidence="7">
    <location>
        <begin position="289"/>
        <end position="311"/>
    </location>
</feature>
<keyword evidence="7" id="KW-0132">Cell division</keyword>
<feature type="transmembrane region" description="Helical" evidence="7">
    <location>
        <begin position="200"/>
        <end position="219"/>
    </location>
</feature>
<comment type="cofactor">
    <cofactor evidence="7 9">
        <name>Mg(2+)</name>
        <dbReference type="ChEBI" id="CHEBI:18420"/>
    </cofactor>
</comment>
<evidence type="ECO:0000256" key="1">
    <source>
        <dbReference type="ARBA" id="ARBA00004141"/>
    </source>
</evidence>
<dbReference type="GO" id="GO:0008360">
    <property type="term" value="P:regulation of cell shape"/>
    <property type="evidence" value="ECO:0007669"/>
    <property type="project" value="UniProtKB-KW"/>
</dbReference>
<evidence type="ECO:0000313" key="10">
    <source>
        <dbReference type="EMBL" id="MBZ0160718.1"/>
    </source>
</evidence>
<evidence type="ECO:0000256" key="9">
    <source>
        <dbReference type="PIRSR" id="PIRSR600715-1"/>
    </source>
</evidence>
<feature type="transmembrane region" description="Helical" evidence="7">
    <location>
        <begin position="134"/>
        <end position="153"/>
    </location>
</feature>
<feature type="binding site" evidence="9">
    <location>
        <position position="192"/>
    </location>
    <ligand>
        <name>Mg(2+)</name>
        <dbReference type="ChEBI" id="CHEBI:18420"/>
    </ligand>
</feature>
<keyword evidence="7" id="KW-0573">Peptidoglycan synthesis</keyword>
<comment type="caution">
    <text evidence="10">The sequence shown here is derived from an EMBL/GenBank/DDBJ whole genome shotgun (WGS) entry which is preliminary data.</text>
</comment>
<dbReference type="InterPro" id="IPR000715">
    <property type="entry name" value="Glycosyl_transferase_4"/>
</dbReference>
<feature type="transmembrane region" description="Helical" evidence="7">
    <location>
        <begin position="22"/>
        <end position="45"/>
    </location>
</feature>
<feature type="transmembrane region" description="Helical" evidence="7">
    <location>
        <begin position="173"/>
        <end position="193"/>
    </location>
</feature>
<evidence type="ECO:0000256" key="2">
    <source>
        <dbReference type="ARBA" id="ARBA00005583"/>
    </source>
</evidence>
<dbReference type="GO" id="GO:0046872">
    <property type="term" value="F:metal ion binding"/>
    <property type="evidence" value="ECO:0007669"/>
    <property type="project" value="UniProtKB-KW"/>
</dbReference>
<evidence type="ECO:0000256" key="3">
    <source>
        <dbReference type="ARBA" id="ARBA00022679"/>
    </source>
</evidence>
<feature type="binding site" evidence="9">
    <location>
        <position position="267"/>
    </location>
    <ligand>
        <name>Mg(2+)</name>
        <dbReference type="ChEBI" id="CHEBI:18420"/>
    </ligand>
</feature>
<dbReference type="AlphaFoldDB" id="A0AAJ1AKE9"/>
<proteinExistence type="inferred from homology"/>
<keyword evidence="3 7" id="KW-0808">Transferase</keyword>
<evidence type="ECO:0000313" key="11">
    <source>
        <dbReference type="Proteomes" id="UP001197609"/>
    </source>
</evidence>
<keyword evidence="5 7" id="KW-1133">Transmembrane helix</keyword>
<dbReference type="EMBL" id="JAIOIU010000142">
    <property type="protein sequence ID" value="MBZ0160718.1"/>
    <property type="molecule type" value="Genomic_DNA"/>
</dbReference>
<keyword evidence="7" id="KW-1003">Cell membrane</keyword>
<keyword evidence="7 9" id="KW-0460">Magnesium</keyword>
<feature type="transmembrane region" description="Helical" evidence="7">
    <location>
        <begin position="97"/>
        <end position="114"/>
    </location>
</feature>
<dbReference type="PANTHER" id="PTHR22926:SF5">
    <property type="entry name" value="PHOSPHO-N-ACETYLMURAMOYL-PENTAPEPTIDE-TRANSFERASE HOMOLOG"/>
    <property type="match status" value="1"/>
</dbReference>
<dbReference type="PROSITE" id="PS01347">
    <property type="entry name" value="MRAY_1"/>
    <property type="match status" value="1"/>
</dbReference>
<dbReference type="GO" id="GO:0071555">
    <property type="term" value="P:cell wall organization"/>
    <property type="evidence" value="ECO:0007669"/>
    <property type="project" value="UniProtKB-KW"/>
</dbReference>
<dbReference type="EC" id="2.7.8.13" evidence="7 8"/>
<dbReference type="Proteomes" id="UP001197609">
    <property type="component" value="Unassembled WGS sequence"/>
</dbReference>
<feature type="transmembrane region" description="Helical" evidence="7">
    <location>
        <begin position="338"/>
        <end position="357"/>
    </location>
</feature>
<evidence type="ECO:0000256" key="8">
    <source>
        <dbReference type="NCBIfam" id="TIGR00445"/>
    </source>
</evidence>
<keyword evidence="6 7" id="KW-0472">Membrane</keyword>
<dbReference type="NCBIfam" id="TIGR00445">
    <property type="entry name" value="mraY"/>
    <property type="match status" value="1"/>
</dbReference>
<feature type="transmembrane region" description="Helical" evidence="7">
    <location>
        <begin position="263"/>
        <end position="283"/>
    </location>
</feature>
<comment type="pathway">
    <text evidence="7">Cell wall biogenesis; peptidoglycan biosynthesis.</text>
</comment>
<name>A0AAJ1AKE9_9BACT</name>
<dbReference type="GO" id="GO:0005886">
    <property type="term" value="C:plasma membrane"/>
    <property type="evidence" value="ECO:0007669"/>
    <property type="project" value="UniProtKB-SubCell"/>
</dbReference>
<accession>A0AAJ1AKE9</accession>
<feature type="transmembrane region" description="Helical" evidence="7">
    <location>
        <begin position="239"/>
        <end position="256"/>
    </location>
</feature>
<reference evidence="10 11" key="1">
    <citation type="journal article" date="2021" name="bioRxiv">
        <title>Unraveling nitrogen, sulfur and carbon metabolic pathways and microbial community transcriptional responses to substrate deprivation and toxicity stresses in a bioreactor mimicking anoxic brackish coastal sediment conditions.</title>
        <authorList>
            <person name="Martins P.D."/>
            <person name="Echeveste M.J."/>
            <person name="Arshad A."/>
            <person name="Kurth J."/>
            <person name="Ouboter H."/>
            <person name="Jetten M.S.M."/>
            <person name="Welte C.U."/>
        </authorList>
    </citation>
    <scope>NUCLEOTIDE SEQUENCE [LARGE SCALE GENOMIC DNA]</scope>
    <source>
        <strain evidence="10">MAG_38</strain>
    </source>
</reference>
<comment type="subcellular location">
    <subcellularLocation>
        <location evidence="7">Cell membrane</location>
        <topology evidence="7">Multi-pass membrane protein</topology>
    </subcellularLocation>
    <subcellularLocation>
        <location evidence="1">Membrane</location>
        <topology evidence="1">Multi-pass membrane protein</topology>
    </subcellularLocation>
</comment>
<dbReference type="GO" id="GO:0009252">
    <property type="term" value="P:peptidoglycan biosynthetic process"/>
    <property type="evidence" value="ECO:0007669"/>
    <property type="project" value="UniProtKB-UniRule"/>
</dbReference>
<organism evidence="10 11">
    <name type="scientific">Candidatus Methylomirabilis tolerans</name>
    <dbReference type="NCBI Taxonomy" id="3123416"/>
    <lineage>
        <taxon>Bacteria</taxon>
        <taxon>Candidatus Methylomirabilota</taxon>
        <taxon>Candidatus Methylomirabilia</taxon>
        <taxon>Candidatus Methylomirabilales</taxon>
        <taxon>Candidatus Methylomirabilaceae</taxon>
        <taxon>Candidatus Methylomirabilis</taxon>
    </lineage>
</organism>
<evidence type="ECO:0000256" key="7">
    <source>
        <dbReference type="HAMAP-Rule" id="MF_00038"/>
    </source>
</evidence>
<dbReference type="InterPro" id="IPR003524">
    <property type="entry name" value="PNAcMuramoyl-5peptid_Trfase"/>
</dbReference>
<evidence type="ECO:0000256" key="5">
    <source>
        <dbReference type="ARBA" id="ARBA00022989"/>
    </source>
</evidence>
<keyword evidence="4 7" id="KW-0812">Transmembrane</keyword>
<dbReference type="CDD" id="cd06852">
    <property type="entry name" value="GT_MraY"/>
    <property type="match status" value="1"/>
</dbReference>
<protein>
    <recommendedName>
        <fullName evidence="7 8">Phospho-N-acetylmuramoyl-pentapeptide-transferase</fullName>
        <ecNumber evidence="7 8">2.7.8.13</ecNumber>
    </recommendedName>
    <alternativeName>
        <fullName evidence="7">UDP-MurNAc-pentapeptide phosphotransferase</fullName>
    </alternativeName>
</protein>
<keyword evidence="7" id="KW-0131">Cell cycle</keyword>
<dbReference type="HAMAP" id="MF_00038">
    <property type="entry name" value="MraY"/>
    <property type="match status" value="1"/>
</dbReference>
<sequence length="360" mass="39226">MLYHLLYPLHESYAVLNVFRYVTFRTAGAILTALLISLLLGPALIRKLQELQIGQSIRDDGPAGHLQKAGTPTMGGLLILASVFIGTLLWANLTNRFVWLALLCTVWMGAVGFIDDYLKVASKNSRGLSVRGKLLWQVIPGMLVGLFLYVNPVDTYTTKLAIPFLKHWMPDLGWGYVLFVMLVIVGASNAVNLTDGLDGLAIGPILMTAAAYTVLAYIAGHASIAHYLQVVFVRGSSELTVFGGAIVGASLGFLWYNAYPAQLFMGDTGSLALGAAVATLAVLVKSELLLLIVGGVFVAEAISVIMQVFSYRTTGRRVFRMAPIHHHYELNGMAEPKIIVRFWIISFILALLSLTTLKLR</sequence>
<keyword evidence="7 9" id="KW-0479">Metal-binding</keyword>
<dbReference type="GO" id="GO:0008963">
    <property type="term" value="F:phospho-N-acetylmuramoyl-pentapeptide-transferase activity"/>
    <property type="evidence" value="ECO:0007669"/>
    <property type="project" value="UniProtKB-UniRule"/>
</dbReference>
<dbReference type="PROSITE" id="PS01348">
    <property type="entry name" value="MRAY_2"/>
    <property type="match status" value="1"/>
</dbReference>
<keyword evidence="7" id="KW-0133">Cell shape</keyword>
<dbReference type="InterPro" id="IPR018480">
    <property type="entry name" value="PNAcMuramoyl-5peptid_Trfase_CS"/>
</dbReference>
<dbReference type="GO" id="GO:0051301">
    <property type="term" value="P:cell division"/>
    <property type="evidence" value="ECO:0007669"/>
    <property type="project" value="UniProtKB-KW"/>
</dbReference>